<organism evidence="3 4">
    <name type="scientific">Malus baccata</name>
    <name type="common">Siberian crab apple</name>
    <name type="synonym">Pyrus baccata</name>
    <dbReference type="NCBI Taxonomy" id="106549"/>
    <lineage>
        <taxon>Eukaryota</taxon>
        <taxon>Viridiplantae</taxon>
        <taxon>Streptophyta</taxon>
        <taxon>Embryophyta</taxon>
        <taxon>Tracheophyta</taxon>
        <taxon>Spermatophyta</taxon>
        <taxon>Magnoliopsida</taxon>
        <taxon>eudicotyledons</taxon>
        <taxon>Gunneridae</taxon>
        <taxon>Pentapetalae</taxon>
        <taxon>rosids</taxon>
        <taxon>fabids</taxon>
        <taxon>Rosales</taxon>
        <taxon>Rosaceae</taxon>
        <taxon>Amygdaloideae</taxon>
        <taxon>Maleae</taxon>
        <taxon>Malus</taxon>
    </lineage>
</organism>
<evidence type="ECO:0000313" key="4">
    <source>
        <dbReference type="Proteomes" id="UP000315295"/>
    </source>
</evidence>
<protein>
    <recommendedName>
        <fullName evidence="2">DUF7815 domain-containing protein</fullName>
    </recommendedName>
</protein>
<dbReference type="Proteomes" id="UP000315295">
    <property type="component" value="Unassembled WGS sequence"/>
</dbReference>
<dbReference type="InterPro" id="IPR056717">
    <property type="entry name" value="DUF7815"/>
</dbReference>
<evidence type="ECO:0000313" key="3">
    <source>
        <dbReference type="EMBL" id="TQE01525.1"/>
    </source>
</evidence>
<dbReference type="EMBL" id="VIEB01000193">
    <property type="protein sequence ID" value="TQE01525.1"/>
    <property type="molecule type" value="Genomic_DNA"/>
</dbReference>
<dbReference type="PANTHER" id="PTHR36308">
    <property type="entry name" value="DENTIN SIALOPHOSPHOPROTEIN-RELATED"/>
    <property type="match status" value="1"/>
</dbReference>
<feature type="domain" description="DUF7815" evidence="2">
    <location>
        <begin position="106"/>
        <end position="132"/>
    </location>
</feature>
<dbReference type="STRING" id="106549.A0A540MRV1"/>
<dbReference type="AlphaFoldDB" id="A0A540MRV1"/>
<dbReference type="Pfam" id="PF25122">
    <property type="entry name" value="DUF7815"/>
    <property type="match status" value="1"/>
</dbReference>
<feature type="region of interest" description="Disordered" evidence="1">
    <location>
        <begin position="540"/>
        <end position="570"/>
    </location>
</feature>
<reference evidence="3 4" key="1">
    <citation type="journal article" date="2019" name="G3 (Bethesda)">
        <title>Sequencing of a Wild Apple (Malus baccata) Genome Unravels the Differences Between Cultivated and Wild Apple Species Regarding Disease Resistance and Cold Tolerance.</title>
        <authorList>
            <person name="Chen X."/>
        </authorList>
    </citation>
    <scope>NUCLEOTIDE SEQUENCE [LARGE SCALE GENOMIC DNA]</scope>
    <source>
        <strain evidence="4">cv. Shandingzi</strain>
        <tissue evidence="3">Leaves</tissue>
    </source>
</reference>
<sequence>MGSQNLEFHVFLFPYMGRGHIIPISDMAKLFAAQGVRTTIVTTPLNASTFSKATQSSKTNSGSVKVEIKTIKFPSVEAGLPDGCENLDSLPPPDGCGHRDLDPSPPYLRCRHCKEPLLRGVQTLTCVFCGREHCKDLPPDPINFRDTFGYRWLLQYLSLSGSEIVDLPVGANELNRTQTARKDELSLADLLNLEIKWTSKPEKIETDLPNEIPNLLKLPDLAGVNLDNFFLEGKKGGASSNSEELFGSSTQIVGKERFQGHETLRLFENVKPFETVVQTTEGESGDSGWAASFQFAASESQASGNLPQASETLPPASGNLPQASEILPRASENLPQASESFPQESKSLDPFVGSTVDLSAHSAHIGTVFGSVVDSMNEKSNHRPERLEILAEVRGGIAENVNNSFPDGVDWVQDNQLQIISNKDLDSKTTLENDDSFDAWNDFASSSNAPNIVDSSVKQSGVDWVQDNQLQTISNKALDNKTTDADGDSFDAWNDFASSKNASNLADNSVKQNFSAGALNSSNSSTVVDRVHLEPSVLDRLADASTNDGKKSEDVVEGGDVSSVRAGSKSDDVERIMSEMHDLSFMLESTLSIPPQNQRNILEVFFYTAIRMTVIGRVGKAGSVGQPCDHSKHHKAVSHALIARSWFK</sequence>
<feature type="region of interest" description="Disordered" evidence="1">
    <location>
        <begin position="300"/>
        <end position="322"/>
    </location>
</feature>
<proteinExistence type="predicted"/>
<accession>A0A540MRV1</accession>
<dbReference type="PANTHER" id="PTHR36308:SF1">
    <property type="entry name" value="DENTIN SIALOPHOSPHOPROTEIN-RELATED"/>
    <property type="match status" value="1"/>
</dbReference>
<dbReference type="Gene3D" id="3.40.50.2000">
    <property type="entry name" value="Glycogen Phosphorylase B"/>
    <property type="match status" value="1"/>
</dbReference>
<comment type="caution">
    <text evidence="3">The sequence shown here is derived from an EMBL/GenBank/DDBJ whole genome shotgun (WGS) entry which is preliminary data.</text>
</comment>
<gene>
    <name evidence="3" type="ORF">C1H46_012888</name>
</gene>
<name>A0A540MRV1_MALBA</name>
<dbReference type="SUPFAM" id="SSF53756">
    <property type="entry name" value="UDP-Glycosyltransferase/glycogen phosphorylase"/>
    <property type="match status" value="1"/>
</dbReference>
<evidence type="ECO:0000256" key="1">
    <source>
        <dbReference type="SAM" id="MobiDB-lite"/>
    </source>
</evidence>
<evidence type="ECO:0000259" key="2">
    <source>
        <dbReference type="Pfam" id="PF25122"/>
    </source>
</evidence>
<keyword evidence="4" id="KW-1185">Reference proteome</keyword>